<organism evidence="3">
    <name type="scientific">viral metagenome</name>
    <dbReference type="NCBI Taxonomy" id="1070528"/>
    <lineage>
        <taxon>unclassified sequences</taxon>
        <taxon>metagenomes</taxon>
        <taxon>organismal metagenomes</taxon>
    </lineage>
</organism>
<feature type="domain" description="Fucosyltransferase C-terminal" evidence="1">
    <location>
        <begin position="250"/>
        <end position="349"/>
    </location>
</feature>
<dbReference type="Pfam" id="PF00852">
    <property type="entry name" value="Glyco_transf_10"/>
    <property type="match status" value="1"/>
</dbReference>
<dbReference type="AlphaFoldDB" id="A0A6C0LUP0"/>
<proteinExistence type="predicted"/>
<feature type="domain" description="Glycosyl transferase family 25" evidence="2">
    <location>
        <begin position="553"/>
        <end position="740"/>
    </location>
</feature>
<protein>
    <recommendedName>
        <fullName evidence="4">Glycosyl transferase CAP10 domain-containing protein</fullName>
    </recommendedName>
</protein>
<dbReference type="CDD" id="cd06532">
    <property type="entry name" value="Glyco_transf_25"/>
    <property type="match status" value="1"/>
</dbReference>
<evidence type="ECO:0000313" key="3">
    <source>
        <dbReference type="EMBL" id="QHU32952.1"/>
    </source>
</evidence>
<reference evidence="3" key="1">
    <citation type="journal article" date="2020" name="Nature">
        <title>Giant virus diversity and host interactions through global metagenomics.</title>
        <authorList>
            <person name="Schulz F."/>
            <person name="Roux S."/>
            <person name="Paez-Espino D."/>
            <person name="Jungbluth S."/>
            <person name="Walsh D.A."/>
            <person name="Denef V.J."/>
            <person name="McMahon K.D."/>
            <person name="Konstantinidis K.T."/>
            <person name="Eloe-Fadrosh E.A."/>
            <person name="Kyrpides N.C."/>
            <person name="Woyke T."/>
        </authorList>
    </citation>
    <scope>NUCLEOTIDE SEQUENCE</scope>
    <source>
        <strain evidence="3">GVMAG-S-1014582-52</strain>
    </source>
</reference>
<dbReference type="Pfam" id="PF01755">
    <property type="entry name" value="Glyco_transf_25"/>
    <property type="match status" value="1"/>
</dbReference>
<dbReference type="EMBL" id="MN740556">
    <property type="protein sequence ID" value="QHU32952.1"/>
    <property type="molecule type" value="Genomic_DNA"/>
</dbReference>
<dbReference type="InterPro" id="IPR002654">
    <property type="entry name" value="Glyco_trans_25"/>
</dbReference>
<evidence type="ECO:0000259" key="2">
    <source>
        <dbReference type="Pfam" id="PF01755"/>
    </source>
</evidence>
<dbReference type="SUPFAM" id="SSF53756">
    <property type="entry name" value="UDP-Glycosyltransferase/glycogen phosphorylase"/>
    <property type="match status" value="1"/>
</dbReference>
<evidence type="ECO:0008006" key="4">
    <source>
        <dbReference type="Google" id="ProtNLM"/>
    </source>
</evidence>
<name>A0A6C0LUP0_9ZZZZ</name>
<dbReference type="InterPro" id="IPR055270">
    <property type="entry name" value="Glyco_tran_10_C"/>
</dbReference>
<dbReference type="Gene3D" id="3.40.50.11660">
    <property type="entry name" value="Glycosyl transferase family 10, C-terminal domain"/>
    <property type="match status" value="1"/>
</dbReference>
<accession>A0A6C0LUP0</accession>
<dbReference type="InterPro" id="IPR038577">
    <property type="entry name" value="GT10-like_C_sf"/>
</dbReference>
<sequence>MTQKLLFYLGSFSSTIINENFLIQIKRYYHVIFSNNEIDIFADIIIIYDYLSFFLSNKIYKNNKTYIWHNDLSMLQHNIPNFMHFVNGVITTEQVNIPGVIYYDNNIEKILDIFGYQEKVITVKFLCNWIDDFNIYKIMLRLCKSEGKWNRIQITNSDDAQYYCILNHPQKGHKWKSENTILIMMEEYTNRKTFFPKEWISPKHEDFMCYEDNHNGIEWHLNKTWNELMVDNINKTKILSSVTSSEYRLEGHIKRILFLQFLDNNINFDLYGKSNNFNLKNYIGSLPFMNKDDGILPYKYTIACENNMINGYFTEKIVDAILGECLCFYWGCPNLEKFLDSRSFIRIDLDDHRKSLNIITDAIRNNEWEKRIHIIRIQKLKILNEIQLIPMIEKIINNHEKIQCNNLVFDDMMINSINELLPVEIVINFTLNRKLSNAISSLEKIPFYDSIIPINSGRKTLIFIDGSGSISSICDTLMEIFCQISNYHILIINFKNEYNYHHNEYIELKNIESILPKNCFIYFPSKEEWILISSIECHINLIKHELDNKIETKVINLKRRYDRWERFLDFTKHHRIIYNRFTAIDGRQLIMNDELDRIFKIPENFKGKRWQITHNWQIGVIGCAMSHINIWKELIQNDMDIYIIFEDDVILSQNFDNKIIKILNRIKNDNKWDIMFLGMNDDIHHQLYEDNYVYDNIMQYSSKMRIHGGGLYGYCLHKRGAIKLIDCVEKLGVQQPIDHFVIDQFDTMIAYKTVPPLVSAIIYGNENLDTDIQNVTISLKSLNK</sequence>
<evidence type="ECO:0000259" key="1">
    <source>
        <dbReference type="Pfam" id="PF00852"/>
    </source>
</evidence>